<proteinExistence type="predicted"/>
<organism evidence="1 2">
    <name type="scientific">Penicillium nalgiovense</name>
    <dbReference type="NCBI Taxonomy" id="60175"/>
    <lineage>
        <taxon>Eukaryota</taxon>
        <taxon>Fungi</taxon>
        <taxon>Dikarya</taxon>
        <taxon>Ascomycota</taxon>
        <taxon>Pezizomycotina</taxon>
        <taxon>Eurotiomycetes</taxon>
        <taxon>Eurotiomycetidae</taxon>
        <taxon>Eurotiales</taxon>
        <taxon>Aspergillaceae</taxon>
        <taxon>Penicillium</taxon>
    </lineage>
</organism>
<dbReference type="Proteomes" id="UP000191691">
    <property type="component" value="Unassembled WGS sequence"/>
</dbReference>
<feature type="non-terminal residue" evidence="1">
    <location>
        <position position="1"/>
    </location>
</feature>
<gene>
    <name evidence="1" type="ORF">PENNAL_c0205G06386</name>
</gene>
<accession>A0A1V6WRF8</accession>
<sequence length="44" mass="4755">PLFRAGQVGKRIAPTAQDHTLICKIFILGKTKYTVDAVDLVAQG</sequence>
<name>A0A1V6WRF8_PENNA</name>
<evidence type="ECO:0000313" key="2">
    <source>
        <dbReference type="Proteomes" id="UP000191691"/>
    </source>
</evidence>
<dbReference type="EMBL" id="MOOB01000205">
    <property type="protein sequence ID" value="OQE65469.1"/>
    <property type="molecule type" value="Genomic_DNA"/>
</dbReference>
<reference evidence="2" key="1">
    <citation type="journal article" date="2017" name="Nat. Microbiol.">
        <title>Global analysis of biosynthetic gene clusters reveals vast potential of secondary metabolite production in Penicillium species.</title>
        <authorList>
            <person name="Nielsen J.C."/>
            <person name="Grijseels S."/>
            <person name="Prigent S."/>
            <person name="Ji B."/>
            <person name="Dainat J."/>
            <person name="Nielsen K.F."/>
            <person name="Frisvad J.C."/>
            <person name="Workman M."/>
            <person name="Nielsen J."/>
        </authorList>
    </citation>
    <scope>NUCLEOTIDE SEQUENCE [LARGE SCALE GENOMIC DNA]</scope>
    <source>
        <strain evidence="2">IBT 13039</strain>
    </source>
</reference>
<comment type="caution">
    <text evidence="1">The sequence shown here is derived from an EMBL/GenBank/DDBJ whole genome shotgun (WGS) entry which is preliminary data.</text>
</comment>
<keyword evidence="2" id="KW-1185">Reference proteome</keyword>
<protein>
    <submittedName>
        <fullName evidence="1">Uncharacterized protein</fullName>
    </submittedName>
</protein>
<evidence type="ECO:0000313" key="1">
    <source>
        <dbReference type="EMBL" id="OQE65469.1"/>
    </source>
</evidence>
<dbReference type="AlphaFoldDB" id="A0A1V6WRF8"/>